<keyword evidence="2" id="KW-0119">Carbohydrate metabolism</keyword>
<dbReference type="GO" id="GO:0016861">
    <property type="term" value="F:intramolecular oxidoreductase activity, interconverting aldoses and ketoses"/>
    <property type="evidence" value="ECO:0007669"/>
    <property type="project" value="InterPro"/>
</dbReference>
<protein>
    <recommendedName>
        <fullName evidence="5">Fucose isomerase</fullName>
    </recommendedName>
</protein>
<dbReference type="GeneID" id="4907163"/>
<evidence type="ECO:0000256" key="1">
    <source>
        <dbReference type="ARBA" id="ARBA00023235"/>
    </source>
</evidence>
<dbReference type="HOGENOM" id="CLU_055583_0_0_2"/>
<reference evidence="3 4" key="2">
    <citation type="journal article" date="2009" name="Stand. Genomic Sci.">
        <title>Complete genome sequence of Staphylothermus marinus Stetter and Fiala 1986 type strain F1.</title>
        <authorList>
            <person name="Anderson I.J."/>
            <person name="Sun H."/>
            <person name="Lapidus A."/>
            <person name="Copeland A."/>
            <person name="Glavina Del Rio T."/>
            <person name="Tice H."/>
            <person name="Dalin E."/>
            <person name="Lucas S."/>
            <person name="Barry K."/>
            <person name="Land M."/>
            <person name="Richardson P."/>
            <person name="Huber H."/>
            <person name="Kyrpides N.C."/>
        </authorList>
    </citation>
    <scope>NUCLEOTIDE SEQUENCE [LARGE SCALE GENOMIC DNA]</scope>
    <source>
        <strain evidence="4">ATCC 43588 / DSM 3639 / JCM 9404 / F1</strain>
    </source>
</reference>
<dbReference type="EMBL" id="CP000575">
    <property type="protein sequence ID" value="ABN70659.1"/>
    <property type="molecule type" value="Genomic_DNA"/>
</dbReference>
<evidence type="ECO:0008006" key="5">
    <source>
        <dbReference type="Google" id="ProtNLM"/>
    </source>
</evidence>
<dbReference type="SUPFAM" id="SSF53743">
    <property type="entry name" value="FucI/AraA N-terminal and middle domains"/>
    <property type="match status" value="1"/>
</dbReference>
<dbReference type="eggNOG" id="arCOG01772">
    <property type="taxonomic scope" value="Archaea"/>
</dbReference>
<dbReference type="OrthoDB" id="26618at2157"/>
<reference evidence="4" key="1">
    <citation type="journal article" date="2009" name="BMC Genomics">
        <title>The complete genome sequence of Staphylothermus marinus reveals differences in sulfur metabolism among heterotrophic Crenarchaeota.</title>
        <authorList>
            <person name="Anderson I.J."/>
            <person name="Dharmarajan L."/>
            <person name="Rodriguez J."/>
            <person name="Hooper S."/>
            <person name="Porat I."/>
            <person name="Ulrich L.E."/>
            <person name="Elkins J.G."/>
            <person name="Mavromatis K."/>
            <person name="Sun H."/>
            <person name="Land M."/>
            <person name="Lapidus A."/>
            <person name="Lucas S."/>
            <person name="Barry K."/>
            <person name="Huber H."/>
            <person name="Zhulin I.B."/>
            <person name="Whitman W.B."/>
            <person name="Mukhopadhyay B."/>
            <person name="Woese C."/>
            <person name="Bristow J."/>
            <person name="Kyrpides N."/>
        </authorList>
    </citation>
    <scope>NUCLEOTIDE SEQUENCE [LARGE SCALE GENOMIC DNA]</scope>
    <source>
        <strain evidence="4">ATCC 43588 / DSM 3639 / JCM 9404 / F1</strain>
    </source>
</reference>
<evidence type="ECO:0000313" key="3">
    <source>
        <dbReference type="EMBL" id="ABN70659.1"/>
    </source>
</evidence>
<keyword evidence="1" id="KW-0413">Isomerase</keyword>
<dbReference type="GO" id="GO:0005996">
    <property type="term" value="P:monosaccharide metabolic process"/>
    <property type="evidence" value="ECO:0007669"/>
    <property type="project" value="InterPro"/>
</dbReference>
<gene>
    <name evidence="3" type="ordered locus">Smar_1575</name>
</gene>
<organism evidence="3 4">
    <name type="scientific">Staphylothermus marinus (strain ATCC 43588 / DSM 3639 / JCM 9404 / F1)</name>
    <dbReference type="NCBI Taxonomy" id="399550"/>
    <lineage>
        <taxon>Archaea</taxon>
        <taxon>Thermoproteota</taxon>
        <taxon>Thermoprotei</taxon>
        <taxon>Desulfurococcales</taxon>
        <taxon>Desulfurococcaceae</taxon>
        <taxon>Staphylothermus</taxon>
    </lineage>
</organism>
<sequence>MKMLLLGFASRLHGELYYKSMFQEVTDILSVFKDLEIHKDIITEPVTIDVNNYELIIAYLLTGGTSKLAYKVLMSTDRKPVLIIAHSKHNSLASALSLRTKLLDAGVKVKLIYFLDKNDLLMKFTRFYKGVVAGYSLKYLRIIEINDYPETSDEGKRFADRFGAEIIHVNYDELWRIAGEATIDDIRELENLVHQYIDLSGTNKQYLDKVLRIYYALRKLLSIHGANAIVIDCFPLVLKYNITPCLAVAMMNAEGIPTACENDYYSLVSLFISLALTGYPGWISNPSGITSDGYLRFAHCTIAPVLGRNCFLTTHFETGNPYAVVCRFRADKVLFIRVDKGFDGLTIYRGKVVRSGLLEPGYCRTQLIIDTGTLKPEEFVEKATGNHHVFIPWSKRLIESLKHMAWWMNWRIEIRN</sequence>
<proteinExistence type="predicted"/>
<accession>A3DPU9</accession>
<evidence type="ECO:0000313" key="4">
    <source>
        <dbReference type="Proteomes" id="UP000000254"/>
    </source>
</evidence>
<dbReference type="AlphaFoldDB" id="A3DPU9"/>
<dbReference type="GO" id="GO:0005737">
    <property type="term" value="C:cytoplasm"/>
    <property type="evidence" value="ECO:0007669"/>
    <property type="project" value="InterPro"/>
</dbReference>
<dbReference type="STRING" id="399550.Smar_1575"/>
<dbReference type="InterPro" id="IPR009015">
    <property type="entry name" value="Fucose_isomerase_N/cen_sf"/>
</dbReference>
<keyword evidence="4" id="KW-1185">Reference proteome</keyword>
<dbReference type="KEGG" id="smr:Smar_1575"/>
<dbReference type="PANTHER" id="PTHR36120">
    <property type="entry name" value="FUCOSE ISOMERASE"/>
    <property type="match status" value="1"/>
</dbReference>
<evidence type="ECO:0000256" key="2">
    <source>
        <dbReference type="ARBA" id="ARBA00023277"/>
    </source>
</evidence>
<dbReference type="Proteomes" id="UP000000254">
    <property type="component" value="Chromosome"/>
</dbReference>
<name>A3DPU9_STAMF</name>
<dbReference type="PANTHER" id="PTHR36120:SF2">
    <property type="entry name" value="FUCOSE ISOMERASE"/>
    <property type="match status" value="1"/>
</dbReference>
<dbReference type="RefSeq" id="WP_011839853.1">
    <property type="nucleotide sequence ID" value="NC_009033.1"/>
</dbReference>